<sequence length="420" mass="46236">MRYWRTHAHESLPWLIPVPLAPIWGRVEASNTGISRLAADLEGRRATCAAKEAAAGEAEKQHGEKRDDFNKLIGERGEVIGGRPITEVRTEYRVRWEVADKVWNEAETARSEAEKAAAASNVISARNTVNSTRAARDSAERVLAERLQACEISREQAEAAIAKGESWVAVEQARLDTLRETVAAARATLSERQQAVAVHEANDRPDRILEEIVAALTNIEARRSKASEECVSARAVLRNDDQVRARMAEIQAALGERREAARVWSQLDDLIGSADGSKFRRFAQSLTFNYLIRLANRHLADLNPRYELQRVPSGDLVLQVIDRDMADEVRGVHSLSLALGLASMASSRGIKVESLFIDEGFGSLDSNSLAMAVSVLEQLQATGRRVGVISHVDELKERIAVKKEVTPVGRGRSTVQVVTA</sequence>
<evidence type="ECO:0000313" key="1">
    <source>
        <dbReference type="EMBL" id="CBE67845.1"/>
    </source>
</evidence>
<dbReference type="SUPFAM" id="SSF52540">
    <property type="entry name" value="P-loop containing nucleoside triphosphate hydrolases"/>
    <property type="match status" value="1"/>
</dbReference>
<gene>
    <name evidence="1" type="ORF">DAMO_0780</name>
</gene>
<dbReference type="AlphaFoldDB" id="D5MLH9"/>
<reference evidence="1 2" key="1">
    <citation type="journal article" date="2010" name="Nature">
        <title>Nitrite-driven anaerobic methane oxidation by oxygenic bacteria.</title>
        <authorList>
            <person name="Ettwig K.F."/>
            <person name="Butler M.K."/>
            <person name="Le Paslier D."/>
            <person name="Pelletier E."/>
            <person name="Mangenot S."/>
            <person name="Kuypers M.M.M."/>
            <person name="Schreiber F."/>
            <person name="Dutilh B.E."/>
            <person name="Zedelius J."/>
            <person name="de Beer D."/>
            <person name="Gloerich J."/>
            <person name="Wessels H.J.C.T."/>
            <person name="van Allen T."/>
            <person name="Luesken F."/>
            <person name="Wu M."/>
            <person name="van de Pas-Schoonen K.T."/>
            <person name="Op den Camp H.J.M."/>
            <person name="Janssen-Megens E.M."/>
            <person name="Francoijs K-J."/>
            <person name="Stunnenberg H."/>
            <person name="Weissenbach J."/>
            <person name="Jetten M.S.M."/>
            <person name="Strous M."/>
        </authorList>
    </citation>
    <scope>NUCLEOTIDE SEQUENCE [LARGE SCALE GENOMIC DNA]</scope>
</reference>
<dbReference type="KEGG" id="mox:DAMO_0780"/>
<dbReference type="Proteomes" id="UP000006898">
    <property type="component" value="Chromosome"/>
</dbReference>
<dbReference type="EMBL" id="FP565575">
    <property type="protein sequence ID" value="CBE67845.1"/>
    <property type="molecule type" value="Genomic_DNA"/>
</dbReference>
<accession>D5MLH9</accession>
<evidence type="ECO:0000313" key="2">
    <source>
        <dbReference type="Proteomes" id="UP000006898"/>
    </source>
</evidence>
<name>D5MLH9_METO1</name>
<dbReference type="PANTHER" id="PTHR32114:SF2">
    <property type="entry name" value="ABC TRANSPORTER ABCH.3"/>
    <property type="match status" value="1"/>
</dbReference>
<protein>
    <recommendedName>
        <fullName evidence="3">Exonuclease SbcC</fullName>
    </recommendedName>
</protein>
<dbReference type="PATRIC" id="fig|671143.5.peg.678"/>
<dbReference type="STRING" id="671143.DAMO_0780"/>
<proteinExistence type="predicted"/>
<dbReference type="Gene3D" id="3.40.50.300">
    <property type="entry name" value="P-loop containing nucleotide triphosphate hydrolases"/>
    <property type="match status" value="1"/>
</dbReference>
<organism evidence="1 2">
    <name type="scientific">Methylomirabilis oxygeniifera</name>
    <dbReference type="NCBI Taxonomy" id="671143"/>
    <lineage>
        <taxon>Bacteria</taxon>
        <taxon>Candidatus Methylomirabilota</taxon>
        <taxon>Candidatus Methylomirabilia</taxon>
        <taxon>Candidatus Methylomirabilales</taxon>
        <taxon>Candidatus Methylomirabilaceae</taxon>
        <taxon>Candidatus Methylomirabilis</taxon>
    </lineage>
</organism>
<evidence type="ECO:0008006" key="3">
    <source>
        <dbReference type="Google" id="ProtNLM"/>
    </source>
</evidence>
<dbReference type="PANTHER" id="PTHR32114">
    <property type="entry name" value="ABC TRANSPORTER ABCH.3"/>
    <property type="match status" value="1"/>
</dbReference>
<dbReference type="eggNOG" id="COG0419">
    <property type="taxonomic scope" value="Bacteria"/>
</dbReference>
<dbReference type="InterPro" id="IPR027417">
    <property type="entry name" value="P-loop_NTPase"/>
</dbReference>
<dbReference type="HOGENOM" id="CLU_653275_0_0_0"/>